<dbReference type="PROSITE" id="PS01129">
    <property type="entry name" value="PSI_RLU"/>
    <property type="match status" value="1"/>
</dbReference>
<sequence>MKAFAAGETAAGQRLDQWLAVELAGTLSRSRIKALIESGEVEINGVTVFQPRRSLRAGDDIRVHLPEPEQAAPAPEAIPLVILFEDNDVVVVDKPAGLVVHPGAGNPSGTLVNALLHHCGDSLSGIGGVKRPGIVHRLDKETSGVMVVAKNDLAHKSLSAQFADHGKTTKMERTYLALVWGAPDVMNGRIESHVGRSSHDRMKQAVVSESQTDARHAVTHFRTVERFGDPTGANTVASLISCTLETGRTHQIRVHMAHIGHPLIGDHGYGKGFSTKAQALAEPLRGRVIGFRRQALHAASLAFEHPSSGELMKFESPMPSDMTELISSFRDML</sequence>
<comment type="catalytic activity">
    <reaction evidence="4">
        <text>uridine(1911/1915/1917) in 23S rRNA = pseudouridine(1911/1915/1917) in 23S rRNA</text>
        <dbReference type="Rhea" id="RHEA:42524"/>
        <dbReference type="Rhea" id="RHEA-COMP:10097"/>
        <dbReference type="Rhea" id="RHEA-COMP:10098"/>
        <dbReference type="ChEBI" id="CHEBI:65314"/>
        <dbReference type="ChEBI" id="CHEBI:65315"/>
        <dbReference type="EC" id="5.4.99.23"/>
    </reaction>
</comment>
<evidence type="ECO:0000256" key="1">
    <source>
        <dbReference type="ARBA" id="ARBA00010876"/>
    </source>
</evidence>
<evidence type="ECO:0000256" key="4">
    <source>
        <dbReference type="ARBA" id="ARBA00036882"/>
    </source>
</evidence>
<dbReference type="Gene3D" id="3.10.290.10">
    <property type="entry name" value="RNA-binding S4 domain"/>
    <property type="match status" value="1"/>
</dbReference>
<dbReference type="PANTHER" id="PTHR21600">
    <property type="entry name" value="MITOCHONDRIAL RNA PSEUDOURIDINE SYNTHASE"/>
    <property type="match status" value="1"/>
</dbReference>
<name>A0A4R0PGN2_9HYPH</name>
<evidence type="ECO:0000256" key="5">
    <source>
        <dbReference type="ARBA" id="ARBA00056072"/>
    </source>
</evidence>
<dbReference type="InterPro" id="IPR006224">
    <property type="entry name" value="PsdUridine_synth_RluA-like_CS"/>
</dbReference>
<dbReference type="PROSITE" id="PS50889">
    <property type="entry name" value="S4"/>
    <property type="match status" value="1"/>
</dbReference>
<dbReference type="PANTHER" id="PTHR21600:SF44">
    <property type="entry name" value="RIBOSOMAL LARGE SUBUNIT PSEUDOURIDINE SYNTHASE D"/>
    <property type="match status" value="1"/>
</dbReference>
<dbReference type="AlphaFoldDB" id="A0A4R0PGN2"/>
<dbReference type="Pfam" id="PF01479">
    <property type="entry name" value="S4"/>
    <property type="match status" value="1"/>
</dbReference>
<dbReference type="SMART" id="SM00363">
    <property type="entry name" value="S4"/>
    <property type="match status" value="1"/>
</dbReference>
<dbReference type="Proteomes" id="UP000291301">
    <property type="component" value="Unassembled WGS sequence"/>
</dbReference>
<proteinExistence type="inferred from homology"/>
<dbReference type="InterPro" id="IPR050188">
    <property type="entry name" value="RluA_PseudoU_synthase"/>
</dbReference>
<dbReference type="GO" id="GO:0000455">
    <property type="term" value="P:enzyme-directed rRNA pseudouridine synthesis"/>
    <property type="evidence" value="ECO:0007669"/>
    <property type="project" value="UniProtKB-ARBA"/>
</dbReference>
<feature type="domain" description="RNA-binding S4" evidence="9">
    <location>
        <begin position="13"/>
        <end position="79"/>
    </location>
</feature>
<dbReference type="InterPro" id="IPR006145">
    <property type="entry name" value="PsdUridine_synth_RsuA/RluA"/>
</dbReference>
<comment type="function">
    <text evidence="5">Responsible for synthesis of pseudouridine from uracil at positions 1911, 1915 and 1917 in 23S ribosomal RNA.</text>
</comment>
<dbReference type="FunFam" id="3.30.2350.10:FF:000006">
    <property type="entry name" value="Pseudouridine synthase"/>
    <property type="match status" value="1"/>
</dbReference>
<dbReference type="InterPro" id="IPR020103">
    <property type="entry name" value="PsdUridine_synth_cat_dom_sf"/>
</dbReference>
<dbReference type="InterPro" id="IPR002942">
    <property type="entry name" value="S4_RNA-bd"/>
</dbReference>
<feature type="active site" evidence="6">
    <location>
        <position position="139"/>
    </location>
</feature>
<keyword evidence="3 8" id="KW-0413">Isomerase</keyword>
<keyword evidence="2 7" id="KW-0694">RNA-binding</keyword>
<evidence type="ECO:0000256" key="3">
    <source>
        <dbReference type="ARBA" id="ARBA00023235"/>
    </source>
</evidence>
<dbReference type="OrthoDB" id="9807829at2"/>
<dbReference type="RefSeq" id="WP_131567681.1">
    <property type="nucleotide sequence ID" value="NZ_JAINFK010000004.1"/>
</dbReference>
<comment type="catalytic activity">
    <reaction evidence="8">
        <text>a uridine in RNA = a pseudouridine in RNA</text>
        <dbReference type="Rhea" id="RHEA:48348"/>
        <dbReference type="Rhea" id="RHEA-COMP:12068"/>
        <dbReference type="Rhea" id="RHEA-COMP:12069"/>
        <dbReference type="ChEBI" id="CHEBI:65314"/>
        <dbReference type="ChEBI" id="CHEBI:65315"/>
    </reaction>
</comment>
<dbReference type="InterPro" id="IPR036986">
    <property type="entry name" value="S4_RNA-bd_sf"/>
</dbReference>
<gene>
    <name evidence="10" type="ORF">E0D97_07795</name>
</gene>
<evidence type="ECO:0000259" key="9">
    <source>
        <dbReference type="SMART" id="SM00363"/>
    </source>
</evidence>
<dbReference type="Gene3D" id="3.30.2350.10">
    <property type="entry name" value="Pseudouridine synthase"/>
    <property type="match status" value="1"/>
</dbReference>
<protein>
    <recommendedName>
        <fullName evidence="8">Pseudouridine synthase</fullName>
        <ecNumber evidence="8">5.4.99.-</ecNumber>
    </recommendedName>
</protein>
<dbReference type="CDD" id="cd02869">
    <property type="entry name" value="PseudoU_synth_RluA_like"/>
    <property type="match status" value="1"/>
</dbReference>
<dbReference type="GO" id="GO:0003723">
    <property type="term" value="F:RNA binding"/>
    <property type="evidence" value="ECO:0007669"/>
    <property type="project" value="UniProtKB-KW"/>
</dbReference>
<dbReference type="GO" id="GO:0160140">
    <property type="term" value="F:23S rRNA pseudouridine(1911/1915/1917) synthase activity"/>
    <property type="evidence" value="ECO:0007669"/>
    <property type="project" value="UniProtKB-EC"/>
</dbReference>
<comment type="caution">
    <text evidence="10">The sequence shown here is derived from an EMBL/GenBank/DDBJ whole genome shotgun (WGS) entry which is preliminary data.</text>
</comment>
<comment type="similarity">
    <text evidence="1 8">Belongs to the pseudouridine synthase RluA family.</text>
</comment>
<dbReference type="InterPro" id="IPR006225">
    <property type="entry name" value="PsdUridine_synth_RluC/D"/>
</dbReference>
<evidence type="ECO:0000256" key="8">
    <source>
        <dbReference type="RuleBase" id="RU362028"/>
    </source>
</evidence>
<dbReference type="NCBIfam" id="TIGR00005">
    <property type="entry name" value="rluA_subfam"/>
    <property type="match status" value="1"/>
</dbReference>
<organism evidence="10 11">
    <name type="scientific">Oricola cellulosilytica</name>
    <dbReference type="NCBI Taxonomy" id="1429082"/>
    <lineage>
        <taxon>Bacteria</taxon>
        <taxon>Pseudomonadati</taxon>
        <taxon>Pseudomonadota</taxon>
        <taxon>Alphaproteobacteria</taxon>
        <taxon>Hyphomicrobiales</taxon>
        <taxon>Ahrensiaceae</taxon>
        <taxon>Oricola</taxon>
    </lineage>
</organism>
<dbReference type="SUPFAM" id="SSF55120">
    <property type="entry name" value="Pseudouridine synthase"/>
    <property type="match status" value="1"/>
</dbReference>
<dbReference type="SUPFAM" id="SSF55174">
    <property type="entry name" value="Alpha-L RNA-binding motif"/>
    <property type="match status" value="1"/>
</dbReference>
<evidence type="ECO:0000256" key="6">
    <source>
        <dbReference type="PIRSR" id="PIRSR606225-1"/>
    </source>
</evidence>
<evidence type="ECO:0000256" key="2">
    <source>
        <dbReference type="ARBA" id="ARBA00022884"/>
    </source>
</evidence>
<evidence type="ECO:0000313" key="11">
    <source>
        <dbReference type="Proteomes" id="UP000291301"/>
    </source>
</evidence>
<evidence type="ECO:0000313" key="10">
    <source>
        <dbReference type="EMBL" id="TCD15525.1"/>
    </source>
</evidence>
<dbReference type="EMBL" id="SJST01000002">
    <property type="protein sequence ID" value="TCD15525.1"/>
    <property type="molecule type" value="Genomic_DNA"/>
</dbReference>
<reference evidence="10 11" key="1">
    <citation type="journal article" date="2015" name="Antonie Van Leeuwenhoek">
        <title>Oricola cellulosilytica gen. nov., sp. nov., a cellulose-degrading bacterium of the family Phyllobacteriaceae isolated from surface seashore water, and emended descriptions of Mesorhizobium loti and Phyllobacterium myrsinacearum.</title>
        <authorList>
            <person name="Hameed A."/>
            <person name="Shahina M."/>
            <person name="Lai W.A."/>
            <person name="Lin S.Y."/>
            <person name="Young L.S."/>
            <person name="Liu Y.C."/>
            <person name="Hsu Y.H."/>
            <person name="Young C.C."/>
        </authorList>
    </citation>
    <scope>NUCLEOTIDE SEQUENCE [LARGE SCALE GENOMIC DNA]</scope>
    <source>
        <strain evidence="10 11">KCTC 52183</strain>
    </source>
</reference>
<dbReference type="Pfam" id="PF00849">
    <property type="entry name" value="PseudoU_synth_2"/>
    <property type="match status" value="1"/>
</dbReference>
<keyword evidence="11" id="KW-1185">Reference proteome</keyword>
<dbReference type="CDD" id="cd00165">
    <property type="entry name" value="S4"/>
    <property type="match status" value="1"/>
</dbReference>
<evidence type="ECO:0000256" key="7">
    <source>
        <dbReference type="PROSITE-ProRule" id="PRU00182"/>
    </source>
</evidence>
<accession>A0A4R0PGN2</accession>
<dbReference type="EC" id="5.4.99.-" evidence="8"/>